<accession>A0ABP5YU73</accession>
<proteinExistence type="predicted"/>
<gene>
    <name evidence="1" type="ORF">GCM10010276_21110</name>
</gene>
<sequence length="101" mass="11470">MWHDDRQVRLSQARRAERLALLERFVEVGAEAERAAFSRPAERDESHEACVAPWRTIGRRSSTQLVRSRVSARPTSEIDAHYEVTGASATFSRSYLPLTAQ</sequence>
<name>A0ABP5YU73_STRLO</name>
<evidence type="ECO:0000313" key="1">
    <source>
        <dbReference type="EMBL" id="GAA2483392.1"/>
    </source>
</evidence>
<reference evidence="2" key="1">
    <citation type="journal article" date="2019" name="Int. J. Syst. Evol. Microbiol.">
        <title>The Global Catalogue of Microorganisms (GCM) 10K type strain sequencing project: providing services to taxonomists for standard genome sequencing and annotation.</title>
        <authorList>
            <consortium name="The Broad Institute Genomics Platform"/>
            <consortium name="The Broad Institute Genome Sequencing Center for Infectious Disease"/>
            <person name="Wu L."/>
            <person name="Ma J."/>
        </authorList>
    </citation>
    <scope>NUCLEOTIDE SEQUENCE [LARGE SCALE GENOMIC DNA]</scope>
    <source>
        <strain evidence="2">JCM 4395</strain>
    </source>
</reference>
<comment type="caution">
    <text evidence="1">The sequence shown here is derived from an EMBL/GenBank/DDBJ whole genome shotgun (WGS) entry which is preliminary data.</text>
</comment>
<evidence type="ECO:0000313" key="2">
    <source>
        <dbReference type="Proteomes" id="UP001501777"/>
    </source>
</evidence>
<dbReference type="Proteomes" id="UP001501777">
    <property type="component" value="Unassembled WGS sequence"/>
</dbReference>
<organism evidence="1 2">
    <name type="scientific">Streptomyces longisporus</name>
    <dbReference type="NCBI Taxonomy" id="1948"/>
    <lineage>
        <taxon>Bacteria</taxon>
        <taxon>Bacillati</taxon>
        <taxon>Actinomycetota</taxon>
        <taxon>Actinomycetes</taxon>
        <taxon>Kitasatosporales</taxon>
        <taxon>Streptomycetaceae</taxon>
        <taxon>Streptomyces</taxon>
    </lineage>
</organism>
<dbReference type="EMBL" id="BAAASG010000006">
    <property type="protein sequence ID" value="GAA2483392.1"/>
    <property type="molecule type" value="Genomic_DNA"/>
</dbReference>
<keyword evidence="2" id="KW-1185">Reference proteome</keyword>
<protein>
    <submittedName>
        <fullName evidence="1">Uncharacterized protein</fullName>
    </submittedName>
</protein>